<sequence length="456" mass="49663">MKKDENDLASAVKLEIDDEGNLGHPNDGAVNFWSSSSPSRGHCNGEDPGPYQTTWPQSFRQSIDVVSSELSQKVELLKDSGFARVSNSFIRSSFSFGREELNSPTESLLPCASERNRVGVDLAFAETVPPKISQTFSSYNDLPPTRQCSTAQAFVNGMNILCGVGILSIPYAVKEGGWLGLISLFGMGSISFYTGILLKRCLDSSPGLKTYPDIGHAAFGLAGRVFISVVLYLELYGCCVEFITMVGDNLESIFPNARTNFLGFDLSAQQSFAVATAIVVLPTVWLRNLSLLSYISAGGVFLSILVAICLLWLGVVDKVGFHSGGTALNLIDLPIAIGLYGFCYSGHSVFPNIYSSMKNPSRFPIILLICMLRCFILSTILYSGVATAGFLIFGDSLKSQFTLNMPHQYLSSQIAVWTTVYAKPSAESLSAITREAPFNVYNSVRSIRFSKYLRVN</sequence>
<dbReference type="GO" id="GO:0015179">
    <property type="term" value="F:L-amino acid transmembrane transporter activity"/>
    <property type="evidence" value="ECO:0007669"/>
    <property type="project" value="TreeGrafter"/>
</dbReference>
<feature type="domain" description="Amino acid transporter transmembrane" evidence="10">
    <location>
        <begin position="147"/>
        <end position="414"/>
    </location>
</feature>
<evidence type="ECO:0000256" key="9">
    <source>
        <dbReference type="SAM" id="Phobius"/>
    </source>
</evidence>
<evidence type="ECO:0000259" key="10">
    <source>
        <dbReference type="Pfam" id="PF01490"/>
    </source>
</evidence>
<feature type="transmembrane region" description="Helical" evidence="9">
    <location>
        <begin position="153"/>
        <end position="172"/>
    </location>
</feature>
<feature type="transmembrane region" description="Helical" evidence="9">
    <location>
        <begin position="333"/>
        <end position="354"/>
    </location>
</feature>
<keyword evidence="3 9" id="KW-0812">Transmembrane</keyword>
<dbReference type="EMBL" id="JACMSC010000013">
    <property type="protein sequence ID" value="KAG6491978.1"/>
    <property type="molecule type" value="Genomic_DNA"/>
</dbReference>
<evidence type="ECO:0000256" key="6">
    <source>
        <dbReference type="ARBA" id="ARBA00023136"/>
    </source>
</evidence>
<feature type="transmembrane region" description="Helical" evidence="9">
    <location>
        <begin position="266"/>
        <end position="284"/>
    </location>
</feature>
<name>A0A8J5FNN5_ZINOF</name>
<evidence type="ECO:0000313" key="12">
    <source>
        <dbReference type="Proteomes" id="UP000734854"/>
    </source>
</evidence>
<dbReference type="PANTHER" id="PTHR22950">
    <property type="entry name" value="AMINO ACID TRANSPORTER"/>
    <property type="match status" value="1"/>
</dbReference>
<keyword evidence="4" id="KW-0029">Amino-acid transport</keyword>
<evidence type="ECO:0000256" key="4">
    <source>
        <dbReference type="ARBA" id="ARBA00022970"/>
    </source>
</evidence>
<dbReference type="Pfam" id="PF01490">
    <property type="entry name" value="Aa_trans"/>
    <property type="match status" value="1"/>
</dbReference>
<protein>
    <recommendedName>
        <fullName evidence="10">Amino acid transporter transmembrane domain-containing protein</fullName>
    </recommendedName>
</protein>
<evidence type="ECO:0000256" key="7">
    <source>
        <dbReference type="ARBA" id="ARBA00049662"/>
    </source>
</evidence>
<keyword evidence="12" id="KW-1185">Reference proteome</keyword>
<evidence type="ECO:0000256" key="5">
    <source>
        <dbReference type="ARBA" id="ARBA00022989"/>
    </source>
</evidence>
<feature type="region of interest" description="Disordered" evidence="8">
    <location>
        <begin position="18"/>
        <end position="55"/>
    </location>
</feature>
<keyword evidence="6 9" id="KW-0472">Membrane</keyword>
<dbReference type="PANTHER" id="PTHR22950:SF692">
    <property type="entry name" value="TRANSMEMBRANE AMINO ACID TRANSPORTER FAMILY PROTEIN"/>
    <property type="match status" value="1"/>
</dbReference>
<evidence type="ECO:0000256" key="8">
    <source>
        <dbReference type="SAM" id="MobiDB-lite"/>
    </source>
</evidence>
<comment type="caution">
    <text evidence="11">The sequence shown here is derived from an EMBL/GenBank/DDBJ whole genome shotgun (WGS) entry which is preliminary data.</text>
</comment>
<feature type="transmembrane region" description="Helical" evidence="9">
    <location>
        <begin position="291"/>
        <end position="313"/>
    </location>
</feature>
<comment type="similarity">
    <text evidence="7">Belongs to the amino acid/polyamine transporter 2 family. Amino acid/auxin permease (AAAP) (TC 2.A.18.5) subfamily.</text>
</comment>
<keyword evidence="2" id="KW-0813">Transport</keyword>
<feature type="transmembrane region" description="Helical" evidence="9">
    <location>
        <begin position="366"/>
        <end position="393"/>
    </location>
</feature>
<comment type="subcellular location">
    <subcellularLocation>
        <location evidence="1">Membrane</location>
        <topology evidence="1">Multi-pass membrane protein</topology>
    </subcellularLocation>
</comment>
<evidence type="ECO:0000256" key="1">
    <source>
        <dbReference type="ARBA" id="ARBA00004141"/>
    </source>
</evidence>
<organism evidence="11 12">
    <name type="scientific">Zingiber officinale</name>
    <name type="common">Ginger</name>
    <name type="synonym">Amomum zingiber</name>
    <dbReference type="NCBI Taxonomy" id="94328"/>
    <lineage>
        <taxon>Eukaryota</taxon>
        <taxon>Viridiplantae</taxon>
        <taxon>Streptophyta</taxon>
        <taxon>Embryophyta</taxon>
        <taxon>Tracheophyta</taxon>
        <taxon>Spermatophyta</taxon>
        <taxon>Magnoliopsida</taxon>
        <taxon>Liliopsida</taxon>
        <taxon>Zingiberales</taxon>
        <taxon>Zingiberaceae</taxon>
        <taxon>Zingiber</taxon>
    </lineage>
</organism>
<dbReference type="GO" id="GO:0005774">
    <property type="term" value="C:vacuolar membrane"/>
    <property type="evidence" value="ECO:0007669"/>
    <property type="project" value="TreeGrafter"/>
</dbReference>
<keyword evidence="5 9" id="KW-1133">Transmembrane helix</keyword>
<dbReference type="AlphaFoldDB" id="A0A8J5FNN5"/>
<evidence type="ECO:0000256" key="2">
    <source>
        <dbReference type="ARBA" id="ARBA00022448"/>
    </source>
</evidence>
<feature type="transmembrane region" description="Helical" evidence="9">
    <location>
        <begin position="178"/>
        <end position="198"/>
    </location>
</feature>
<accession>A0A8J5FNN5</accession>
<dbReference type="Proteomes" id="UP000734854">
    <property type="component" value="Unassembled WGS sequence"/>
</dbReference>
<evidence type="ECO:0000256" key="3">
    <source>
        <dbReference type="ARBA" id="ARBA00022692"/>
    </source>
</evidence>
<evidence type="ECO:0000313" key="11">
    <source>
        <dbReference type="EMBL" id="KAG6491978.1"/>
    </source>
</evidence>
<feature type="transmembrane region" description="Helical" evidence="9">
    <location>
        <begin position="219"/>
        <end position="246"/>
    </location>
</feature>
<proteinExistence type="inferred from homology"/>
<reference evidence="11 12" key="1">
    <citation type="submission" date="2020-08" db="EMBL/GenBank/DDBJ databases">
        <title>Plant Genome Project.</title>
        <authorList>
            <person name="Zhang R.-G."/>
        </authorList>
    </citation>
    <scope>NUCLEOTIDE SEQUENCE [LARGE SCALE GENOMIC DNA]</scope>
    <source>
        <tissue evidence="11">Rhizome</tissue>
    </source>
</reference>
<gene>
    <name evidence="11" type="ORF">ZIOFF_046924</name>
</gene>
<dbReference type="InterPro" id="IPR013057">
    <property type="entry name" value="AA_transpt_TM"/>
</dbReference>